<dbReference type="PRINTS" id="PR00315">
    <property type="entry name" value="ELONGATNFCT"/>
</dbReference>
<dbReference type="InterPro" id="IPR000795">
    <property type="entry name" value="T_Tr_GTP-bd_dom"/>
</dbReference>
<keyword evidence="6 12" id="KW-0342">GTP-binding</keyword>
<proteinExistence type="inferred from homology"/>
<organism evidence="14">
    <name type="scientific">candidate division WOR-3 bacterium</name>
    <dbReference type="NCBI Taxonomy" id="2052148"/>
    <lineage>
        <taxon>Bacteria</taxon>
        <taxon>Bacteria division WOR-3</taxon>
    </lineage>
</organism>
<dbReference type="InterPro" id="IPR004161">
    <property type="entry name" value="EFTu-like_2"/>
</dbReference>
<dbReference type="Pfam" id="PF00679">
    <property type="entry name" value="EFG_C"/>
    <property type="match status" value="1"/>
</dbReference>
<dbReference type="InterPro" id="IPR013842">
    <property type="entry name" value="LepA_CTD"/>
</dbReference>
<dbReference type="Pfam" id="PF06421">
    <property type="entry name" value="LepA_C"/>
    <property type="match status" value="1"/>
</dbReference>
<dbReference type="InterPro" id="IPR041095">
    <property type="entry name" value="EFG_II"/>
</dbReference>
<dbReference type="GO" id="GO:0005525">
    <property type="term" value="F:GTP binding"/>
    <property type="evidence" value="ECO:0007669"/>
    <property type="project" value="UniProtKB-UniRule"/>
</dbReference>
<feature type="binding site" evidence="12">
    <location>
        <begin position="14"/>
        <end position="19"/>
    </location>
    <ligand>
        <name>GTP</name>
        <dbReference type="ChEBI" id="CHEBI:37565"/>
    </ligand>
</feature>
<keyword evidence="5 12" id="KW-0648">Protein biosynthesis</keyword>
<dbReference type="Pfam" id="PF00009">
    <property type="entry name" value="GTP_EFTU"/>
    <property type="match status" value="1"/>
</dbReference>
<dbReference type="GO" id="GO:0003924">
    <property type="term" value="F:GTPase activity"/>
    <property type="evidence" value="ECO:0007669"/>
    <property type="project" value="UniProtKB-UniRule"/>
</dbReference>
<comment type="catalytic activity">
    <reaction evidence="8 12">
        <text>GTP + H2O = GDP + phosphate + H(+)</text>
        <dbReference type="Rhea" id="RHEA:19669"/>
        <dbReference type="ChEBI" id="CHEBI:15377"/>
        <dbReference type="ChEBI" id="CHEBI:15378"/>
        <dbReference type="ChEBI" id="CHEBI:37565"/>
        <dbReference type="ChEBI" id="CHEBI:43474"/>
        <dbReference type="ChEBI" id="CHEBI:58189"/>
        <dbReference type="EC" id="3.6.5.n1"/>
    </reaction>
</comment>
<evidence type="ECO:0000313" key="14">
    <source>
        <dbReference type="EMBL" id="HEN27730.1"/>
    </source>
</evidence>
<dbReference type="Gene3D" id="3.30.70.2570">
    <property type="entry name" value="Elongation factor 4, C-terminal domain"/>
    <property type="match status" value="1"/>
</dbReference>
<dbReference type="CDD" id="cd01890">
    <property type="entry name" value="LepA"/>
    <property type="match status" value="1"/>
</dbReference>
<evidence type="ECO:0000256" key="12">
    <source>
        <dbReference type="HAMAP-Rule" id="MF_00071"/>
    </source>
</evidence>
<dbReference type="Gene3D" id="3.30.70.240">
    <property type="match status" value="1"/>
</dbReference>
<dbReference type="EMBL" id="DSOL01000102">
    <property type="protein sequence ID" value="HEN27730.1"/>
    <property type="molecule type" value="Genomic_DNA"/>
</dbReference>
<evidence type="ECO:0000256" key="6">
    <source>
        <dbReference type="ARBA" id="ARBA00023134"/>
    </source>
</evidence>
<dbReference type="PANTHER" id="PTHR43512">
    <property type="entry name" value="TRANSLATION FACTOR GUF1-RELATED"/>
    <property type="match status" value="1"/>
</dbReference>
<name>A0A7C2NZ00_UNCW3</name>
<evidence type="ECO:0000259" key="13">
    <source>
        <dbReference type="PROSITE" id="PS51722"/>
    </source>
</evidence>
<sequence>MKNIRNFSIIAHIDHGKSTLADRMLEYTNTVRPDKLQEQFLDSMDLEREKGITIKMHPVRMEMELDGEKYILNLIDTPGHVDFNYEVSRSLAACEGAILLVDASQGVEAQTITNFYLALAQNLEIIPVINKIDLPNAQIEKVEKQIYDLTGEIPLRISAKLGWGVDELMREIIKRIPPPKGDPDGKTRALIFDAKYEDYRGVIVFLRVFDGTIKPGMKIMMKSSGKTYEVVEVGYLRPDMVKTSELKAGEVGYLTAAIREITEARVGDTIVDANYPETPALPGYREPKPVVFAGIYPTVPSDYELLAKAINKLKLNDASLQFFPEYSPALGPGFRCGFLGMLHMEIFKERLKREFGVDTVITTPNVEYKVILEDGKEILVDNPADFPDVFEKALEPYAKVEIITPKEFLGAVQKFCLSRRGIQSKFNFLDEDTVFFEFEMPLSEIIFDFHDKLKSITRGYASFDYEITDYRESDVVRLDFYVAGDKIDALSLVVHKDNAYYVGRKIAEKLRKEVPRQLFEVTIQAAIGKRVIAKERIPPIRKDVTAKCYGGDITRKRKLLEKQKEGKKKLKKIGKVELPQEAFLNIIKAEE</sequence>
<feature type="binding site" evidence="12">
    <location>
        <begin position="130"/>
        <end position="133"/>
    </location>
    <ligand>
        <name>GTP</name>
        <dbReference type="ChEBI" id="CHEBI:37565"/>
    </ligand>
</feature>
<dbReference type="Pfam" id="PF14492">
    <property type="entry name" value="EFG_III"/>
    <property type="match status" value="1"/>
</dbReference>
<dbReference type="CDD" id="cd03699">
    <property type="entry name" value="EF4_II"/>
    <property type="match status" value="1"/>
</dbReference>
<evidence type="ECO:0000256" key="8">
    <source>
        <dbReference type="ARBA" id="ARBA00050293"/>
    </source>
</evidence>
<dbReference type="PANTHER" id="PTHR43512:SF4">
    <property type="entry name" value="TRANSLATION FACTOR GUF1 HOMOLOG, CHLOROPLASTIC"/>
    <property type="match status" value="1"/>
</dbReference>
<dbReference type="InterPro" id="IPR027417">
    <property type="entry name" value="P-loop_NTPase"/>
</dbReference>
<dbReference type="CDD" id="cd03709">
    <property type="entry name" value="lepA_C"/>
    <property type="match status" value="1"/>
</dbReference>
<evidence type="ECO:0000256" key="2">
    <source>
        <dbReference type="ARBA" id="ARBA00022475"/>
    </source>
</evidence>
<dbReference type="GO" id="GO:0003746">
    <property type="term" value="F:translation elongation factor activity"/>
    <property type="evidence" value="ECO:0007669"/>
    <property type="project" value="UniProtKB-UniRule"/>
</dbReference>
<evidence type="ECO:0000256" key="9">
    <source>
        <dbReference type="ARBA" id="ARBA00057626"/>
    </source>
</evidence>
<comment type="similarity">
    <text evidence="10">Belongs to the GTP-binding elongation factor family. LepA subfamily.</text>
</comment>
<keyword evidence="2 12" id="KW-1003">Cell membrane</keyword>
<dbReference type="CDD" id="cd16260">
    <property type="entry name" value="EF4_III"/>
    <property type="match status" value="1"/>
</dbReference>
<dbReference type="Gene3D" id="3.40.50.300">
    <property type="entry name" value="P-loop containing nucleotide triphosphate hydrolases"/>
    <property type="match status" value="1"/>
</dbReference>
<dbReference type="Gene3D" id="3.30.70.870">
    <property type="entry name" value="Elongation Factor G (Translational Gtpase), domain 3"/>
    <property type="match status" value="1"/>
</dbReference>
<dbReference type="EC" id="3.6.5.n1" evidence="11 12"/>
<dbReference type="FunFam" id="3.40.50.300:FF:000078">
    <property type="entry name" value="Elongation factor 4"/>
    <property type="match status" value="1"/>
</dbReference>
<dbReference type="FunFam" id="3.30.70.2570:FF:000001">
    <property type="entry name" value="Translation factor GUF1, mitochondrial"/>
    <property type="match status" value="1"/>
</dbReference>
<dbReference type="FunFam" id="3.30.70.240:FF:000007">
    <property type="entry name" value="Translation factor GUF1, mitochondrial"/>
    <property type="match status" value="1"/>
</dbReference>
<dbReference type="InterPro" id="IPR035647">
    <property type="entry name" value="EFG_III/V"/>
</dbReference>
<evidence type="ECO:0000256" key="1">
    <source>
        <dbReference type="ARBA" id="ARBA00005454"/>
    </source>
</evidence>
<dbReference type="GO" id="GO:0043022">
    <property type="term" value="F:ribosome binding"/>
    <property type="evidence" value="ECO:0007669"/>
    <property type="project" value="UniProtKB-UniRule"/>
</dbReference>
<dbReference type="GO" id="GO:0045727">
    <property type="term" value="P:positive regulation of translation"/>
    <property type="evidence" value="ECO:0007669"/>
    <property type="project" value="UniProtKB-UniRule"/>
</dbReference>
<keyword evidence="7 12" id="KW-0472">Membrane</keyword>
<comment type="function">
    <text evidence="9 12">Required for accurate and efficient protein synthesis under certain stress conditions. May act as a fidelity factor of the translation reaction, by catalyzing a one-codon backward translocation of tRNAs on improperly translocated ribosomes. Back-translocation proceeds from a post-translocation (POST) complex to a pre-translocation (PRE) complex, thus giving elongation factor G a second chance to translocate the tRNAs correctly. Binds to ribosomes in a GTP-dependent manner.</text>
</comment>
<keyword evidence="4 12" id="KW-0378">Hydrolase</keyword>
<dbReference type="InterPro" id="IPR035654">
    <property type="entry name" value="LepA_IV"/>
</dbReference>
<dbReference type="HAMAP" id="MF_00071">
    <property type="entry name" value="LepA"/>
    <property type="match status" value="1"/>
</dbReference>
<evidence type="ECO:0000256" key="4">
    <source>
        <dbReference type="ARBA" id="ARBA00022801"/>
    </source>
</evidence>
<dbReference type="FunFam" id="2.40.30.10:FF:000015">
    <property type="entry name" value="Translation factor GUF1, mitochondrial"/>
    <property type="match status" value="1"/>
</dbReference>
<reference evidence="14" key="1">
    <citation type="journal article" date="2020" name="mSystems">
        <title>Genome- and Community-Level Interaction Insights into Carbon Utilization and Element Cycling Functions of Hydrothermarchaeota in Hydrothermal Sediment.</title>
        <authorList>
            <person name="Zhou Z."/>
            <person name="Liu Y."/>
            <person name="Xu W."/>
            <person name="Pan J."/>
            <person name="Luo Z.H."/>
            <person name="Li M."/>
        </authorList>
    </citation>
    <scope>NUCLEOTIDE SEQUENCE [LARGE SCALE GENOMIC DNA]</scope>
    <source>
        <strain evidence="14">SpSt-34</strain>
    </source>
</reference>
<dbReference type="Pfam" id="PF03144">
    <property type="entry name" value="GTP_EFTU_D2"/>
    <property type="match status" value="1"/>
</dbReference>
<dbReference type="FunFam" id="3.30.70.870:FF:000004">
    <property type="entry name" value="Translation factor GUF1, mitochondrial"/>
    <property type="match status" value="1"/>
</dbReference>
<dbReference type="NCBIfam" id="TIGR00231">
    <property type="entry name" value="small_GTP"/>
    <property type="match status" value="1"/>
</dbReference>
<dbReference type="AlphaFoldDB" id="A0A7C2NZ00"/>
<dbReference type="SUPFAM" id="SSF54980">
    <property type="entry name" value="EF-G C-terminal domain-like"/>
    <property type="match status" value="2"/>
</dbReference>
<dbReference type="InterPro" id="IPR005225">
    <property type="entry name" value="Small_GTP-bd"/>
</dbReference>
<evidence type="ECO:0000256" key="10">
    <source>
        <dbReference type="ARBA" id="ARBA00061052"/>
    </source>
</evidence>
<dbReference type="SUPFAM" id="SSF50447">
    <property type="entry name" value="Translation proteins"/>
    <property type="match status" value="1"/>
</dbReference>
<protein>
    <recommendedName>
        <fullName evidence="11 12">Elongation factor 4</fullName>
        <shortName evidence="12">EF-4</shortName>
        <ecNumber evidence="11 12">3.6.5.n1</ecNumber>
    </recommendedName>
    <alternativeName>
        <fullName evidence="12">Ribosomal back-translocase LepA</fullName>
    </alternativeName>
</protein>
<comment type="similarity">
    <text evidence="1 12">Belongs to the TRAFAC class translation factor GTPase superfamily. Classic translation factor GTPase family. LepA subfamily.</text>
</comment>
<keyword evidence="14" id="KW-0251">Elongation factor</keyword>
<evidence type="ECO:0000256" key="3">
    <source>
        <dbReference type="ARBA" id="ARBA00022741"/>
    </source>
</evidence>
<evidence type="ECO:0000256" key="11">
    <source>
        <dbReference type="ARBA" id="ARBA00066744"/>
    </source>
</evidence>
<dbReference type="PROSITE" id="PS51722">
    <property type="entry name" value="G_TR_2"/>
    <property type="match status" value="1"/>
</dbReference>
<dbReference type="GO" id="GO:0005886">
    <property type="term" value="C:plasma membrane"/>
    <property type="evidence" value="ECO:0007669"/>
    <property type="project" value="UniProtKB-SubCell"/>
</dbReference>
<dbReference type="InterPro" id="IPR038363">
    <property type="entry name" value="LepA_C_sf"/>
</dbReference>
<evidence type="ECO:0000256" key="5">
    <source>
        <dbReference type="ARBA" id="ARBA00022917"/>
    </source>
</evidence>
<accession>A0A7C2NZ00</accession>
<comment type="subcellular location">
    <subcellularLocation>
        <location evidence="12">Cell membrane</location>
        <topology evidence="12">Peripheral membrane protein</topology>
        <orientation evidence="12">Cytoplasmic side</orientation>
    </subcellularLocation>
</comment>
<keyword evidence="3 12" id="KW-0547">Nucleotide-binding</keyword>
<dbReference type="SUPFAM" id="SSF52540">
    <property type="entry name" value="P-loop containing nucleoside triphosphate hydrolases"/>
    <property type="match status" value="1"/>
</dbReference>
<dbReference type="InterPro" id="IPR000640">
    <property type="entry name" value="EFG_V-like"/>
</dbReference>
<dbReference type="Gene3D" id="2.40.30.10">
    <property type="entry name" value="Translation factors"/>
    <property type="match status" value="1"/>
</dbReference>
<feature type="domain" description="Tr-type G" evidence="13">
    <location>
        <begin position="2"/>
        <end position="180"/>
    </location>
</feature>
<evidence type="ECO:0000256" key="7">
    <source>
        <dbReference type="ARBA" id="ARBA00023136"/>
    </source>
</evidence>
<dbReference type="NCBIfam" id="TIGR01393">
    <property type="entry name" value="lepA"/>
    <property type="match status" value="1"/>
</dbReference>
<dbReference type="InterPro" id="IPR006297">
    <property type="entry name" value="EF-4"/>
</dbReference>
<comment type="caution">
    <text evidence="14">The sequence shown here is derived from an EMBL/GenBank/DDBJ whole genome shotgun (WGS) entry which is preliminary data.</text>
</comment>
<dbReference type="SMART" id="SM00838">
    <property type="entry name" value="EFG_C"/>
    <property type="match status" value="1"/>
</dbReference>
<gene>
    <name evidence="12 14" type="primary">lepA</name>
    <name evidence="14" type="ORF">ENQ77_03525</name>
</gene>
<dbReference type="InterPro" id="IPR009000">
    <property type="entry name" value="Transl_B-barrel_sf"/>
</dbReference>